<accession>A0A328C9Z9</accession>
<dbReference type="AlphaFoldDB" id="A0A328C9Z9"/>
<comment type="caution">
    <text evidence="2">The sequence shown here is derived from an EMBL/GenBank/DDBJ whole genome shotgun (WGS) entry which is preliminary data.</text>
</comment>
<evidence type="ECO:0008006" key="4">
    <source>
        <dbReference type="Google" id="ProtNLM"/>
    </source>
</evidence>
<dbReference type="Proteomes" id="UP000249169">
    <property type="component" value="Unassembled WGS sequence"/>
</dbReference>
<keyword evidence="3" id="KW-1185">Reference proteome</keyword>
<evidence type="ECO:0000313" key="2">
    <source>
        <dbReference type="EMBL" id="RAL24768.1"/>
    </source>
</evidence>
<keyword evidence="1" id="KW-0732">Signal</keyword>
<proteinExistence type="predicted"/>
<dbReference type="EMBL" id="QHKO01000001">
    <property type="protein sequence ID" value="RAL24768.1"/>
    <property type="molecule type" value="Genomic_DNA"/>
</dbReference>
<sequence>MRHPQRILTAAALLTSLTTASCGAPGDLCDERTSSMRWDDRDRYGERPRDYVDPHLDDYEVPGYDLDRDLPLTFDITLTRRDEPVLETQRFPIDGRARCDDLLEAPLRLRLQSTHARLDERLLATAEIIPTYPDDPLRVVARFDERDLDGDWRPRIPDGHALESLLLILDFDRAMVHGELLVESYDREYGETRRTQAFLIGSHAR</sequence>
<evidence type="ECO:0000256" key="1">
    <source>
        <dbReference type="SAM" id="SignalP"/>
    </source>
</evidence>
<evidence type="ECO:0000313" key="3">
    <source>
        <dbReference type="Proteomes" id="UP000249169"/>
    </source>
</evidence>
<dbReference type="RefSeq" id="WP_111727940.1">
    <property type="nucleotide sequence ID" value="NZ_QHKO01000001.1"/>
</dbReference>
<organism evidence="2 3">
    <name type="scientific">Lujinxingia litoralis</name>
    <dbReference type="NCBI Taxonomy" id="2211119"/>
    <lineage>
        <taxon>Bacteria</taxon>
        <taxon>Deltaproteobacteria</taxon>
        <taxon>Bradymonadales</taxon>
        <taxon>Lujinxingiaceae</taxon>
        <taxon>Lujinxingia</taxon>
    </lineage>
</organism>
<name>A0A328C9Z9_9DELT</name>
<feature type="signal peptide" evidence="1">
    <location>
        <begin position="1"/>
        <end position="23"/>
    </location>
</feature>
<reference evidence="2 3" key="1">
    <citation type="submission" date="2018-05" db="EMBL/GenBank/DDBJ databases">
        <title>Lujinxingia marina gen. nov. sp. nov., a new facultative anaerobic member of the class Deltaproteobacteria, and proposal of Lujinxingaceae fam. nov.</title>
        <authorList>
            <person name="Li C.-M."/>
        </authorList>
    </citation>
    <scope>NUCLEOTIDE SEQUENCE [LARGE SCALE GENOMIC DNA]</scope>
    <source>
        <strain evidence="2 3">B210</strain>
    </source>
</reference>
<gene>
    <name evidence="2" type="ORF">DL240_00735</name>
</gene>
<dbReference type="PROSITE" id="PS51257">
    <property type="entry name" value="PROKAR_LIPOPROTEIN"/>
    <property type="match status" value="1"/>
</dbReference>
<feature type="chain" id="PRO_5016234949" description="Lipoprotein" evidence="1">
    <location>
        <begin position="24"/>
        <end position="205"/>
    </location>
</feature>
<protein>
    <recommendedName>
        <fullName evidence="4">Lipoprotein</fullName>
    </recommendedName>
</protein>